<dbReference type="InterPro" id="IPR035328">
    <property type="entry name" value="DUF3048_C"/>
</dbReference>
<dbReference type="PROSITE" id="PS51257">
    <property type="entry name" value="PROKAR_LIPOPROTEIN"/>
    <property type="match status" value="1"/>
</dbReference>
<feature type="chain" id="PRO_5047328141" description="Lipoprotein YerB" evidence="1">
    <location>
        <begin position="25"/>
        <end position="357"/>
    </location>
</feature>
<dbReference type="Pfam" id="PF17479">
    <property type="entry name" value="DUF3048_C"/>
    <property type="match status" value="1"/>
</dbReference>
<organism evidence="4 5">
    <name type="scientific">Peribacillus huizhouensis</name>
    <dbReference type="NCBI Taxonomy" id="1501239"/>
    <lineage>
        <taxon>Bacteria</taxon>
        <taxon>Bacillati</taxon>
        <taxon>Bacillota</taxon>
        <taxon>Bacilli</taxon>
        <taxon>Bacillales</taxon>
        <taxon>Bacillaceae</taxon>
        <taxon>Peribacillus</taxon>
    </lineage>
</organism>
<dbReference type="Pfam" id="PF11258">
    <property type="entry name" value="DUF3048"/>
    <property type="match status" value="1"/>
</dbReference>
<feature type="domain" description="DUF3048" evidence="3">
    <location>
        <begin position="230"/>
        <end position="337"/>
    </location>
</feature>
<evidence type="ECO:0000313" key="5">
    <source>
        <dbReference type="Proteomes" id="UP000626697"/>
    </source>
</evidence>
<dbReference type="Proteomes" id="UP000626697">
    <property type="component" value="Unassembled WGS sequence"/>
</dbReference>
<protein>
    <recommendedName>
        <fullName evidence="6">Lipoprotein YerB</fullName>
    </recommendedName>
</protein>
<dbReference type="InterPro" id="IPR023158">
    <property type="entry name" value="YerB-like_sf"/>
</dbReference>
<sequence>MKKSLPLILFAVMLLMSGCLKKEAKTDRPIDNSSSEIVGQDETAAQEPADSDQYTNLFPLTGIATNDDTEHRAIAVMINNHPKARPQSGLSKADIVYEMYAEAEVTRFLAVYQSEMPQEVGPVRSARDYFIKLAKGLDCVYVCHGNSPDAKEMLDQGYIDHLNGLQYDGTLFKRSSERKAPHNSYITFENIELGSQQNSYDLTEKPKPFTFLEKSEMEHLQGEPASSVQISYGSSLFDVEFSYDEQSETYSRYSNNQQTIEYKDETPIKIDNIFIIEAPHKVIDRVGRRDIDLKVGGKAYLLQKGKWNEIQWENSEGRIIPMENGKEVGLVPGKTWVNVLPDKPGISQLVQLGVQEN</sequence>
<dbReference type="RefSeq" id="WP_028389711.1">
    <property type="nucleotide sequence ID" value="NZ_JACJHX010000017.1"/>
</dbReference>
<evidence type="ECO:0000259" key="2">
    <source>
        <dbReference type="Pfam" id="PF11258"/>
    </source>
</evidence>
<evidence type="ECO:0000256" key="1">
    <source>
        <dbReference type="SAM" id="SignalP"/>
    </source>
</evidence>
<evidence type="ECO:0000313" key="4">
    <source>
        <dbReference type="EMBL" id="MBA9028682.1"/>
    </source>
</evidence>
<comment type="caution">
    <text evidence="4">The sequence shown here is derived from an EMBL/GenBank/DDBJ whole genome shotgun (WGS) entry which is preliminary data.</text>
</comment>
<keyword evidence="5" id="KW-1185">Reference proteome</keyword>
<feature type="domain" description="DUF3048" evidence="2">
    <location>
        <begin position="60"/>
        <end position="199"/>
    </location>
</feature>
<proteinExistence type="predicted"/>
<dbReference type="EMBL" id="JACJHX010000017">
    <property type="protein sequence ID" value="MBA9028682.1"/>
    <property type="molecule type" value="Genomic_DNA"/>
</dbReference>
<dbReference type="SUPFAM" id="SSF159774">
    <property type="entry name" value="YerB-like"/>
    <property type="match status" value="1"/>
</dbReference>
<evidence type="ECO:0000259" key="3">
    <source>
        <dbReference type="Pfam" id="PF17479"/>
    </source>
</evidence>
<accession>A0ABR6CUI0</accession>
<reference evidence="4 5" key="1">
    <citation type="submission" date="2020-08" db="EMBL/GenBank/DDBJ databases">
        <title>Genomic Encyclopedia of Type Strains, Phase IV (KMG-IV): sequencing the most valuable type-strain genomes for metagenomic binning, comparative biology and taxonomic classification.</title>
        <authorList>
            <person name="Goeker M."/>
        </authorList>
    </citation>
    <scope>NUCLEOTIDE SEQUENCE [LARGE SCALE GENOMIC DNA]</scope>
    <source>
        <strain evidence="4 5">DSM 105481</strain>
    </source>
</reference>
<evidence type="ECO:0008006" key="6">
    <source>
        <dbReference type="Google" id="ProtNLM"/>
    </source>
</evidence>
<dbReference type="Gene3D" id="3.50.90.10">
    <property type="entry name" value="YerB-like"/>
    <property type="match status" value="1"/>
</dbReference>
<dbReference type="InterPro" id="IPR021416">
    <property type="entry name" value="DUF3048_N"/>
</dbReference>
<feature type="signal peptide" evidence="1">
    <location>
        <begin position="1"/>
        <end position="24"/>
    </location>
</feature>
<gene>
    <name evidence="4" type="ORF">HNP81_004002</name>
</gene>
<keyword evidence="1" id="KW-0732">Signal</keyword>
<name>A0ABR6CUI0_9BACI</name>